<evidence type="ECO:0000313" key="11">
    <source>
        <dbReference type="Proteomes" id="UP001418796"/>
    </source>
</evidence>
<accession>A0ABU9VG45</accession>
<dbReference type="Pfam" id="PF00534">
    <property type="entry name" value="Glycos_transf_1"/>
    <property type="match status" value="1"/>
</dbReference>
<dbReference type="SUPFAM" id="SSF53756">
    <property type="entry name" value="UDP-Glycosyltransferase/glycogen phosphorylase"/>
    <property type="match status" value="1"/>
</dbReference>
<dbReference type="Proteomes" id="UP001418796">
    <property type="component" value="Unassembled WGS sequence"/>
</dbReference>
<dbReference type="InterPro" id="IPR001296">
    <property type="entry name" value="Glyco_trans_1"/>
</dbReference>
<dbReference type="InterPro" id="IPR013534">
    <property type="entry name" value="Starch_synth_cat_dom"/>
</dbReference>
<dbReference type="Gene3D" id="3.40.50.2000">
    <property type="entry name" value="Glycogen Phosphorylase B"/>
    <property type="match status" value="2"/>
</dbReference>
<proteinExistence type="inferred from homology"/>
<keyword evidence="11" id="KW-1185">Reference proteome</keyword>
<evidence type="ECO:0000256" key="3">
    <source>
        <dbReference type="ARBA" id="ARBA00010281"/>
    </source>
</evidence>
<comment type="caution">
    <text evidence="10">The sequence shown here is derived from an EMBL/GenBank/DDBJ whole genome shotgun (WGS) entry which is preliminary data.</text>
</comment>
<dbReference type="NCBIfam" id="TIGR02095">
    <property type="entry name" value="glgA"/>
    <property type="match status" value="1"/>
</dbReference>
<protein>
    <recommendedName>
        <fullName evidence="7">Glycogen synthase</fullName>
        <ecNumber evidence="7">2.4.1.21</ecNumber>
    </recommendedName>
    <alternativeName>
        <fullName evidence="7">Starch [bacterial glycogen] synthase</fullName>
    </alternativeName>
</protein>
<dbReference type="PANTHER" id="PTHR45825:SF11">
    <property type="entry name" value="ALPHA AMYLASE DOMAIN-CONTAINING PROTEIN"/>
    <property type="match status" value="1"/>
</dbReference>
<dbReference type="InterPro" id="IPR011835">
    <property type="entry name" value="GS/SS"/>
</dbReference>
<comment type="catalytic activity">
    <reaction evidence="1 7">
        <text>[(1-&gt;4)-alpha-D-glucosyl](n) + ADP-alpha-D-glucose = [(1-&gt;4)-alpha-D-glucosyl](n+1) + ADP + H(+)</text>
        <dbReference type="Rhea" id="RHEA:18189"/>
        <dbReference type="Rhea" id="RHEA-COMP:9584"/>
        <dbReference type="Rhea" id="RHEA-COMP:9587"/>
        <dbReference type="ChEBI" id="CHEBI:15378"/>
        <dbReference type="ChEBI" id="CHEBI:15444"/>
        <dbReference type="ChEBI" id="CHEBI:57498"/>
        <dbReference type="ChEBI" id="CHEBI:456216"/>
        <dbReference type="EC" id="2.4.1.21"/>
    </reaction>
</comment>
<dbReference type="PANTHER" id="PTHR45825">
    <property type="entry name" value="GRANULE-BOUND STARCH SYNTHASE 1, CHLOROPLASTIC/AMYLOPLASTIC"/>
    <property type="match status" value="1"/>
</dbReference>
<organism evidence="10 11">
    <name type="scientific">Alkalicoccobacillus gibsonii</name>
    <dbReference type="NCBI Taxonomy" id="79881"/>
    <lineage>
        <taxon>Bacteria</taxon>
        <taxon>Bacillati</taxon>
        <taxon>Bacillota</taxon>
        <taxon>Bacilli</taxon>
        <taxon>Bacillales</taxon>
        <taxon>Bacillaceae</taxon>
        <taxon>Alkalicoccobacillus</taxon>
    </lineage>
</organism>
<evidence type="ECO:0000313" key="10">
    <source>
        <dbReference type="EMBL" id="MEN0642869.1"/>
    </source>
</evidence>
<evidence type="ECO:0000256" key="1">
    <source>
        <dbReference type="ARBA" id="ARBA00001478"/>
    </source>
</evidence>
<keyword evidence="6 7" id="KW-0320">Glycogen biosynthesis</keyword>
<evidence type="ECO:0000256" key="6">
    <source>
        <dbReference type="ARBA" id="ARBA00023056"/>
    </source>
</evidence>
<name>A0ABU9VG45_9BACI</name>
<dbReference type="HAMAP" id="MF_00484">
    <property type="entry name" value="Glycogen_synth"/>
    <property type="match status" value="1"/>
</dbReference>
<evidence type="ECO:0000256" key="2">
    <source>
        <dbReference type="ARBA" id="ARBA00002764"/>
    </source>
</evidence>
<keyword evidence="5 7" id="KW-0808">Transferase</keyword>
<reference evidence="10 11" key="1">
    <citation type="submission" date="2024-03" db="EMBL/GenBank/DDBJ databases">
        <title>Bacilli Hybrid Assemblies.</title>
        <authorList>
            <person name="Kovac J."/>
        </authorList>
    </citation>
    <scope>NUCLEOTIDE SEQUENCE [LARGE SCALE GENOMIC DNA]</scope>
    <source>
        <strain evidence="10 11">FSL R7-0666</strain>
    </source>
</reference>
<evidence type="ECO:0000256" key="7">
    <source>
        <dbReference type="HAMAP-Rule" id="MF_00484"/>
    </source>
</evidence>
<comment type="function">
    <text evidence="2 7">Synthesizes alpha-1,4-glucan chains using ADP-glucose.</text>
</comment>
<keyword evidence="4 7" id="KW-0328">Glycosyltransferase</keyword>
<dbReference type="EMBL" id="JBCITK010000001">
    <property type="protein sequence ID" value="MEN0642869.1"/>
    <property type="molecule type" value="Genomic_DNA"/>
</dbReference>
<evidence type="ECO:0000256" key="4">
    <source>
        <dbReference type="ARBA" id="ARBA00022676"/>
    </source>
</evidence>
<feature type="binding site" evidence="7">
    <location>
        <position position="20"/>
    </location>
    <ligand>
        <name>ADP-alpha-D-glucose</name>
        <dbReference type="ChEBI" id="CHEBI:57498"/>
    </ligand>
</feature>
<dbReference type="EC" id="2.4.1.21" evidence="7"/>
<dbReference type="Pfam" id="PF08323">
    <property type="entry name" value="Glyco_transf_5"/>
    <property type="match status" value="1"/>
</dbReference>
<evidence type="ECO:0000256" key="5">
    <source>
        <dbReference type="ARBA" id="ARBA00022679"/>
    </source>
</evidence>
<feature type="domain" description="Starch synthase catalytic" evidence="9">
    <location>
        <begin position="8"/>
        <end position="236"/>
    </location>
</feature>
<evidence type="ECO:0000259" key="8">
    <source>
        <dbReference type="Pfam" id="PF00534"/>
    </source>
</evidence>
<evidence type="ECO:0000259" key="9">
    <source>
        <dbReference type="Pfam" id="PF08323"/>
    </source>
</evidence>
<sequence>MTENHLDILHVATECTPFFKTGGLADVIGSLPQALSMPRGAVTVILPKHQSLASDWANKLNWVTTLSVWVRWREQACHVFELEHQGIRYLFFENEYYFNRPFLYGCHDDGERYAFFCHAVLEWIGSREKKPNILHCHDWQTGLLPAYIRAKQWNDQIKTVLTIHNLAYQGQFPASIFKELLHFDDQAFSILEMDGQINYLKAGIAEADKITTVSPTYSLEIQEPAFGYKLDRLLKERANDLTGIVNGIDLDEYNPQTDKELIAPYTNRSSASDINKRSLQAEAGLSLSISTPLLAVVSRLVPEKGIQLLIEALHDMLAHERMQVVVLGNGSPELENGLNDLQHRYPTKLCFFQGFDEGRARRIYAGSDLLLMPSLFEPCGLSQLIALRYGCVPIVRETGGLKDTIQAYQPHTGTGNGFTFFNQTPGELRLTIQRALSHFHHKHQWNKLVAGCARTELGWRKSALEYQHVYDGLREQKGVFDQDDNQQRQIQKSLIEAIS</sequence>
<dbReference type="RefSeq" id="WP_343129899.1">
    <property type="nucleotide sequence ID" value="NZ_JBCITK010000001.1"/>
</dbReference>
<comment type="similarity">
    <text evidence="3 7">Belongs to the glycosyltransferase 1 family. Bacterial/plant glycogen synthase subfamily.</text>
</comment>
<dbReference type="GO" id="GO:0009011">
    <property type="term" value="F:alpha-1,4-glucan glucosyltransferase (ADP-glucose donor) activity"/>
    <property type="evidence" value="ECO:0007669"/>
    <property type="project" value="UniProtKB-EC"/>
</dbReference>
<feature type="domain" description="Glycosyl transferase family 1" evidence="8">
    <location>
        <begin position="292"/>
        <end position="445"/>
    </location>
</feature>
<comment type="pathway">
    <text evidence="7">Glycan biosynthesis; glycogen biosynthesis.</text>
</comment>
<dbReference type="CDD" id="cd03791">
    <property type="entry name" value="GT5_Glycogen_synthase_DULL1-like"/>
    <property type="match status" value="1"/>
</dbReference>
<gene>
    <name evidence="7" type="primary">glgA</name>
    <name evidence="10" type="ORF">MKY91_06895</name>
</gene>